<gene>
    <name evidence="1" type="ORF">C1SCF055_LOCUS18348</name>
</gene>
<reference evidence="2" key="2">
    <citation type="submission" date="2024-04" db="EMBL/GenBank/DDBJ databases">
        <authorList>
            <person name="Chen Y."/>
            <person name="Shah S."/>
            <person name="Dougan E. K."/>
            <person name="Thang M."/>
            <person name="Chan C."/>
        </authorList>
    </citation>
    <scope>NUCLEOTIDE SEQUENCE [LARGE SCALE GENOMIC DNA]</scope>
</reference>
<proteinExistence type="predicted"/>
<name>A0A9P1CH08_9DINO</name>
<dbReference type="Pfam" id="PF12576">
    <property type="entry name" value="DUF3754"/>
    <property type="match status" value="1"/>
</dbReference>
<dbReference type="PANTHER" id="PTHR33645">
    <property type="entry name" value="AMINOPEPTIDASE (DUF3754)"/>
    <property type="match status" value="1"/>
</dbReference>
<dbReference type="EMBL" id="CAMXCT020001591">
    <property type="protein sequence ID" value="CAL1144815.1"/>
    <property type="molecule type" value="Genomic_DNA"/>
</dbReference>
<dbReference type="InterPro" id="IPR022227">
    <property type="entry name" value="DUF3754"/>
</dbReference>
<accession>A0A9P1CH08</accession>
<evidence type="ECO:0008006" key="4">
    <source>
        <dbReference type="Google" id="ProtNLM"/>
    </source>
</evidence>
<keyword evidence="3" id="KW-1185">Reference proteome</keyword>
<dbReference type="EMBL" id="CAMXCT010001591">
    <property type="protein sequence ID" value="CAI3991440.1"/>
    <property type="molecule type" value="Genomic_DNA"/>
</dbReference>
<dbReference type="AlphaFoldDB" id="A0A9P1CH08"/>
<organism evidence="1">
    <name type="scientific">Cladocopium goreaui</name>
    <dbReference type="NCBI Taxonomy" id="2562237"/>
    <lineage>
        <taxon>Eukaryota</taxon>
        <taxon>Sar</taxon>
        <taxon>Alveolata</taxon>
        <taxon>Dinophyceae</taxon>
        <taxon>Suessiales</taxon>
        <taxon>Symbiodiniaceae</taxon>
        <taxon>Cladocopium</taxon>
    </lineage>
</organism>
<reference evidence="1" key="1">
    <citation type="submission" date="2022-10" db="EMBL/GenBank/DDBJ databases">
        <authorList>
            <person name="Chen Y."/>
            <person name="Dougan E. K."/>
            <person name="Chan C."/>
            <person name="Rhodes N."/>
            <person name="Thang M."/>
        </authorList>
    </citation>
    <scope>NUCLEOTIDE SEQUENCE</scope>
</reference>
<protein>
    <recommendedName>
        <fullName evidence="4">DUF3754 domain-containing protein</fullName>
    </recommendedName>
</protein>
<comment type="caution">
    <text evidence="1">The sequence shown here is derived from an EMBL/GenBank/DDBJ whole genome shotgun (WGS) entry which is preliminary data.</text>
</comment>
<dbReference type="Proteomes" id="UP001152797">
    <property type="component" value="Unassembled WGS sequence"/>
</dbReference>
<dbReference type="PANTHER" id="PTHR33645:SF2">
    <property type="entry name" value="FAMILY PROTEIN, PUTATIVE (DUF3754)-RELATED"/>
    <property type="match status" value="1"/>
</dbReference>
<evidence type="ECO:0000313" key="1">
    <source>
        <dbReference type="EMBL" id="CAI3991440.1"/>
    </source>
</evidence>
<evidence type="ECO:0000313" key="2">
    <source>
        <dbReference type="EMBL" id="CAL1144815.1"/>
    </source>
</evidence>
<dbReference type="OrthoDB" id="2020015at2759"/>
<evidence type="ECO:0000313" key="3">
    <source>
        <dbReference type="Proteomes" id="UP001152797"/>
    </source>
</evidence>
<sequence>MAATCSWMPACTRPIAVVKRETKPIAGWNGRRRNARTVWPVFIFLASRGRPSAKVARKGQPSLRGHCVPIDEHSYIPVPPEVLRQKLEQRLEEKAVEEWQGVCTTLQELVHEELRELRWTLSDSYQPFDPARRRWVGSWPLPDKEERFARQFLRAASLAGFTPLSRFDLEKTRELKADLLSLPVTINWDRLDSRWIESLLEDAEEGSVGSVPEALSDFGGYVLALKRGLAVERCSGRLLIEKLECLQSQWLLSVGSLLQSLLYRISRLAVEAWRTVLPAARGWAESPRGKALQQRLRRLKAAATRGVHLAKQLWEAGRSIRMRISGMQVLRRLQPSSYRYAQWLFGDVLNERWSTERAALIKRLARAWEQEVALRGQSRHLPVTAEVWKAAKEQGNFLERVAVEHVTSFNLTTLLQHAELQEPQFQEILVAYRLKGDTDSDYQPPPRRQICVRRFFEVAMKDIKLVMPQEAWRVRGRPLDMIRVDLLTMVGLLSVFSHILANTNKWLAVVPVVLLSARTYANYRRVKVGSKSRIASMLFDHCLDKDAALIRLLPDSAEAQVFSECALAYWSLLVASSERPEESPIIGREELSWRGAEVVRQLVNEVDLPEAGISPDLEEAYDRLARWGLVKVQEDGLQLTAGRQPTAFASGGRGSIFCDI</sequence>
<dbReference type="EMBL" id="CAMXCT030001591">
    <property type="protein sequence ID" value="CAL4778752.1"/>
    <property type="molecule type" value="Genomic_DNA"/>
</dbReference>